<sequence>MSYHPYTPCSPISSSHKIQDVMSILEIIVVIEVKSQLVQPNLSLHSQSYLRTGMEYEIYCTLYSVPYNDPHKPNPSEQVNQTLGNFTKLLVYKLQNINFEHL</sequence>
<proteinExistence type="predicted"/>
<accession>A7EUM4</accession>
<dbReference type="InParanoid" id="A7EUM4"/>
<keyword evidence="2" id="KW-1185">Reference proteome</keyword>
<reference evidence="2" key="1">
    <citation type="journal article" date="2011" name="PLoS Genet.">
        <title>Genomic analysis of the necrotrophic fungal pathogens Sclerotinia sclerotiorum and Botrytis cinerea.</title>
        <authorList>
            <person name="Amselem J."/>
            <person name="Cuomo C.A."/>
            <person name="van Kan J.A."/>
            <person name="Viaud M."/>
            <person name="Benito E.P."/>
            <person name="Couloux A."/>
            <person name="Coutinho P.M."/>
            <person name="de Vries R.P."/>
            <person name="Dyer P.S."/>
            <person name="Fillinger S."/>
            <person name="Fournier E."/>
            <person name="Gout L."/>
            <person name="Hahn M."/>
            <person name="Kohn L."/>
            <person name="Lapalu N."/>
            <person name="Plummer K.M."/>
            <person name="Pradier J.M."/>
            <person name="Quevillon E."/>
            <person name="Sharon A."/>
            <person name="Simon A."/>
            <person name="ten Have A."/>
            <person name="Tudzynski B."/>
            <person name="Tudzynski P."/>
            <person name="Wincker P."/>
            <person name="Andrew M."/>
            <person name="Anthouard V."/>
            <person name="Beever R.E."/>
            <person name="Beffa R."/>
            <person name="Benoit I."/>
            <person name="Bouzid O."/>
            <person name="Brault B."/>
            <person name="Chen Z."/>
            <person name="Choquer M."/>
            <person name="Collemare J."/>
            <person name="Cotton P."/>
            <person name="Danchin E.G."/>
            <person name="Da Silva C."/>
            <person name="Gautier A."/>
            <person name="Giraud C."/>
            <person name="Giraud T."/>
            <person name="Gonzalez C."/>
            <person name="Grossetete S."/>
            <person name="Guldener U."/>
            <person name="Henrissat B."/>
            <person name="Howlett B.J."/>
            <person name="Kodira C."/>
            <person name="Kretschmer M."/>
            <person name="Lappartient A."/>
            <person name="Leroch M."/>
            <person name="Levis C."/>
            <person name="Mauceli E."/>
            <person name="Neuveglise C."/>
            <person name="Oeser B."/>
            <person name="Pearson M."/>
            <person name="Poulain J."/>
            <person name="Poussereau N."/>
            <person name="Quesneville H."/>
            <person name="Rascle C."/>
            <person name="Schumacher J."/>
            <person name="Segurens B."/>
            <person name="Sexton A."/>
            <person name="Silva E."/>
            <person name="Sirven C."/>
            <person name="Soanes D.M."/>
            <person name="Talbot N.J."/>
            <person name="Templeton M."/>
            <person name="Yandava C."/>
            <person name="Yarden O."/>
            <person name="Zeng Q."/>
            <person name="Rollins J.A."/>
            <person name="Lebrun M.H."/>
            <person name="Dickman M."/>
        </authorList>
    </citation>
    <scope>NUCLEOTIDE SEQUENCE [LARGE SCALE GENOMIC DNA]</scope>
    <source>
        <strain evidence="2">ATCC 18683 / 1980 / Ss-1</strain>
    </source>
</reference>
<gene>
    <name evidence="1" type="ORF">SS1G_09031</name>
</gene>
<organism evidence="1 2">
    <name type="scientific">Sclerotinia sclerotiorum (strain ATCC 18683 / 1980 / Ss-1)</name>
    <name type="common">White mold</name>
    <name type="synonym">Whetzelinia sclerotiorum</name>
    <dbReference type="NCBI Taxonomy" id="665079"/>
    <lineage>
        <taxon>Eukaryota</taxon>
        <taxon>Fungi</taxon>
        <taxon>Dikarya</taxon>
        <taxon>Ascomycota</taxon>
        <taxon>Pezizomycotina</taxon>
        <taxon>Leotiomycetes</taxon>
        <taxon>Helotiales</taxon>
        <taxon>Sclerotiniaceae</taxon>
        <taxon>Sclerotinia</taxon>
    </lineage>
</organism>
<protein>
    <submittedName>
        <fullName evidence="1">Uncharacterized protein</fullName>
    </submittedName>
</protein>
<evidence type="ECO:0000313" key="1">
    <source>
        <dbReference type="EMBL" id="EDN93166.1"/>
    </source>
</evidence>
<dbReference type="GeneID" id="5486137"/>
<dbReference type="Proteomes" id="UP000001312">
    <property type="component" value="Unassembled WGS sequence"/>
</dbReference>
<dbReference type="EMBL" id="CH476632">
    <property type="protein sequence ID" value="EDN93166.1"/>
    <property type="molecule type" value="Genomic_DNA"/>
</dbReference>
<evidence type="ECO:0000313" key="2">
    <source>
        <dbReference type="Proteomes" id="UP000001312"/>
    </source>
</evidence>
<name>A7EUM4_SCLS1</name>
<dbReference type="AlphaFoldDB" id="A7EUM4"/>
<dbReference type="RefSeq" id="XP_001590267.1">
    <property type="nucleotide sequence ID" value="XM_001590217.1"/>
</dbReference>
<dbReference type="KEGG" id="ssl:SS1G_09031"/>